<gene>
    <name evidence="2" type="ORF">COY90_03660</name>
</gene>
<dbReference type="Pfam" id="PF06691">
    <property type="entry name" value="DUF1189"/>
    <property type="match status" value="1"/>
</dbReference>
<dbReference type="EMBL" id="PFLF01000078">
    <property type="protein sequence ID" value="PIY68861.1"/>
    <property type="molecule type" value="Genomic_DNA"/>
</dbReference>
<keyword evidence="1" id="KW-0812">Transmembrane</keyword>
<keyword evidence="1" id="KW-0472">Membrane</keyword>
<name>A0A2M7QCB3_9BACT</name>
<evidence type="ECO:0008006" key="4">
    <source>
        <dbReference type="Google" id="ProtNLM"/>
    </source>
</evidence>
<proteinExistence type="predicted"/>
<evidence type="ECO:0000313" key="2">
    <source>
        <dbReference type="EMBL" id="PIY68861.1"/>
    </source>
</evidence>
<organism evidence="2 3">
    <name type="scientific">Candidatus Roizmanbacteria bacterium CG_4_10_14_0_8_um_filter_39_9</name>
    <dbReference type="NCBI Taxonomy" id="1974829"/>
    <lineage>
        <taxon>Bacteria</taxon>
        <taxon>Candidatus Roizmaniibacteriota</taxon>
    </lineage>
</organism>
<dbReference type="InterPro" id="IPR009574">
    <property type="entry name" value="DUF1189"/>
</dbReference>
<feature type="transmembrane region" description="Helical" evidence="1">
    <location>
        <begin position="204"/>
        <end position="225"/>
    </location>
</feature>
<sequence>MNKLRSFARVFQSSLFEPGVYGRFLKRSFMFSSLYLLGLLTFLVFIKSVAVVIPFVIWSPHAKGTFTEYRLKALEWYPKGLTVTFNNGSVRTNMDEPYAIAFPKDFGINDKTFITFDTRAQTKSITEYQTYILVTKNSIVYPDTTSDKGYKIYPFKKSGDYFMITKENYEVLVNKLYSVASALPQFFILGILTFLFGIPFIMGGLWFVLMSVRIFFLTLIVLGLSKLLKKSFTLRQLFQLGLHAATFPLLFEFLNSSNNMGIPFAFSFPFVAWMVIVMISLPKNSYGPALEKSV</sequence>
<keyword evidence="1" id="KW-1133">Transmembrane helix</keyword>
<dbReference type="Proteomes" id="UP000230108">
    <property type="component" value="Unassembled WGS sequence"/>
</dbReference>
<evidence type="ECO:0000313" key="3">
    <source>
        <dbReference type="Proteomes" id="UP000230108"/>
    </source>
</evidence>
<comment type="caution">
    <text evidence="2">The sequence shown here is derived from an EMBL/GenBank/DDBJ whole genome shotgun (WGS) entry which is preliminary data.</text>
</comment>
<feature type="transmembrane region" description="Helical" evidence="1">
    <location>
        <begin position="260"/>
        <end position="281"/>
    </location>
</feature>
<accession>A0A2M7QCB3</accession>
<dbReference type="AlphaFoldDB" id="A0A2M7QCB3"/>
<protein>
    <recommendedName>
        <fullName evidence="4">DUF1189 domain-containing protein</fullName>
    </recommendedName>
</protein>
<feature type="transmembrane region" description="Helical" evidence="1">
    <location>
        <begin position="34"/>
        <end position="58"/>
    </location>
</feature>
<evidence type="ECO:0000256" key="1">
    <source>
        <dbReference type="SAM" id="Phobius"/>
    </source>
</evidence>
<reference evidence="3" key="1">
    <citation type="submission" date="2017-09" db="EMBL/GenBank/DDBJ databases">
        <title>Depth-based differentiation of microbial function through sediment-hosted aquifers and enrichment of novel symbionts in the deep terrestrial subsurface.</title>
        <authorList>
            <person name="Probst A.J."/>
            <person name="Ladd B."/>
            <person name="Jarett J.K."/>
            <person name="Geller-Mcgrath D.E."/>
            <person name="Sieber C.M.K."/>
            <person name="Emerson J.B."/>
            <person name="Anantharaman K."/>
            <person name="Thomas B.C."/>
            <person name="Malmstrom R."/>
            <person name="Stieglmeier M."/>
            <person name="Klingl A."/>
            <person name="Woyke T."/>
            <person name="Ryan C.M."/>
            <person name="Banfield J.F."/>
        </authorList>
    </citation>
    <scope>NUCLEOTIDE SEQUENCE [LARGE SCALE GENOMIC DNA]</scope>
</reference>
<feature type="transmembrane region" description="Helical" evidence="1">
    <location>
        <begin position="176"/>
        <end position="198"/>
    </location>
</feature>